<feature type="region of interest" description="Disordered" evidence="2">
    <location>
        <begin position="1"/>
        <end position="26"/>
    </location>
</feature>
<feature type="compositionally biased region" description="Basic and acidic residues" evidence="2">
    <location>
        <begin position="12"/>
        <end position="24"/>
    </location>
</feature>
<dbReference type="Pfam" id="PF00514">
    <property type="entry name" value="Arm"/>
    <property type="match status" value="2"/>
</dbReference>
<dbReference type="Proteomes" id="UP000325440">
    <property type="component" value="Unassembled WGS sequence"/>
</dbReference>
<name>A0A5E4MJU1_9HEMI</name>
<feature type="repeat" description="ARM" evidence="1">
    <location>
        <begin position="167"/>
        <end position="209"/>
    </location>
</feature>
<dbReference type="InterPro" id="IPR016024">
    <property type="entry name" value="ARM-type_fold"/>
</dbReference>
<dbReference type="PANTHER" id="PTHR46241">
    <property type="entry name" value="ARMADILLO REPEAT-CONTAINING PROTEIN 4 ARMC4"/>
    <property type="match status" value="1"/>
</dbReference>
<dbReference type="PROSITE" id="PS50176">
    <property type="entry name" value="ARM_REPEAT"/>
    <property type="match status" value="1"/>
</dbReference>
<dbReference type="InterPro" id="IPR000225">
    <property type="entry name" value="Armadillo"/>
</dbReference>
<dbReference type="InterPro" id="IPR011989">
    <property type="entry name" value="ARM-like"/>
</dbReference>
<dbReference type="SMART" id="SM00185">
    <property type="entry name" value="ARM"/>
    <property type="match status" value="9"/>
</dbReference>
<dbReference type="EMBL" id="CABPRJ010000951">
    <property type="protein sequence ID" value="VVC31814.1"/>
    <property type="molecule type" value="Genomic_DNA"/>
</dbReference>
<evidence type="ECO:0000313" key="4">
    <source>
        <dbReference type="Proteomes" id="UP000325440"/>
    </source>
</evidence>
<organism evidence="3 4">
    <name type="scientific">Cinara cedri</name>
    <dbReference type="NCBI Taxonomy" id="506608"/>
    <lineage>
        <taxon>Eukaryota</taxon>
        <taxon>Metazoa</taxon>
        <taxon>Ecdysozoa</taxon>
        <taxon>Arthropoda</taxon>
        <taxon>Hexapoda</taxon>
        <taxon>Insecta</taxon>
        <taxon>Pterygota</taxon>
        <taxon>Neoptera</taxon>
        <taxon>Paraneoptera</taxon>
        <taxon>Hemiptera</taxon>
        <taxon>Sternorrhyncha</taxon>
        <taxon>Aphidomorpha</taxon>
        <taxon>Aphidoidea</taxon>
        <taxon>Aphididae</taxon>
        <taxon>Lachninae</taxon>
        <taxon>Cinara</taxon>
    </lineage>
</organism>
<dbReference type="OrthoDB" id="1683831at2759"/>
<dbReference type="Gene3D" id="1.25.10.10">
    <property type="entry name" value="Leucine-rich Repeat Variant"/>
    <property type="match status" value="2"/>
</dbReference>
<dbReference type="SUPFAM" id="SSF48371">
    <property type="entry name" value="ARM repeat"/>
    <property type="match status" value="2"/>
</dbReference>
<accession>A0A5E4MJU1</accession>
<dbReference type="AlphaFoldDB" id="A0A5E4MJU1"/>
<evidence type="ECO:0000256" key="2">
    <source>
        <dbReference type="SAM" id="MobiDB-lite"/>
    </source>
</evidence>
<feature type="compositionally biased region" description="Low complexity" evidence="2">
    <location>
        <begin position="1"/>
        <end position="11"/>
    </location>
</feature>
<dbReference type="PANTHER" id="PTHR46241:SF1">
    <property type="entry name" value="OUTER DYNEIN ARM-DOCKING COMPLEX SUBUNIT 2"/>
    <property type="match status" value="1"/>
</dbReference>
<reference evidence="3 4" key="1">
    <citation type="submission" date="2019-08" db="EMBL/GenBank/DDBJ databases">
        <authorList>
            <person name="Alioto T."/>
            <person name="Alioto T."/>
            <person name="Gomez Garrido J."/>
        </authorList>
    </citation>
    <scope>NUCLEOTIDE SEQUENCE [LARGE SCALE GENOMIC DNA]</scope>
</reference>
<proteinExistence type="predicted"/>
<evidence type="ECO:0000256" key="1">
    <source>
        <dbReference type="PROSITE-ProRule" id="PRU00259"/>
    </source>
</evidence>
<gene>
    <name evidence="3" type="ORF">CINCED_3A002185</name>
</gene>
<protein>
    <submittedName>
        <fullName evidence="3">Armadillo-type fold,Armadillo,Armadillo-like helical</fullName>
    </submittedName>
</protein>
<keyword evidence="4" id="KW-1185">Reference proteome</keyword>
<sequence length="680" mass="75078">MNEMTSNNNMESFKEESVKDKQEENDIILEDNTAVEASSTLCTLMVEEPAQSDDSSSYSMTLSEFEEDRWYNPASLSDDVAEIESIQRLIKYIRVGNQTATTIALAALVDHNLRDESTQSIVIATGGTELLINLLEADHCECRHGALAVLRDMSFMLGTRRNLTNLGAIPILVKLLFDRSSDLQILSAEILANVAKIRKGRKFIRKAGGIKLMVNYMDVPYQILKAESETLPVFQQKSFNLMRNCAKALWAMSKSNKNKDVMRRSGIIPVMAKLLTSVHEDVVRSILGIIVNCATQPVFRTAIKEQGMLVDILKLLKSSEIEMMKNAATITFNCAEDPESRRLIKEQGGLNSLVNIVKVESHKSETKLMEAATGAIWKCLINPDNVKRLEDINGIHILVKLLDCDCEEVIANTVASLAECTKIGRNKIALRAADGLIPIIKLLQDTSHERILVNVCRVIDNCASDSQCMEQVVINDGIRLVWSMMKFDSTIVQSTAGHTLVTLLKNTKDSSDIMRSLVTGLVMLVDLLKSHDTRVLAAACAVIGILAKEPENLAILTDYDIVQRLSSLVHTSNSDLQAHLSRAIGSCCLLDRNCHTFGRLDVVLPISKYIYSNSELVKENVTFALNGLSGDATNCVTMESCGVVPFLMETIASRDPDVQEASAGCLANIRKIALNARRLK</sequence>
<evidence type="ECO:0000313" key="3">
    <source>
        <dbReference type="EMBL" id="VVC31814.1"/>
    </source>
</evidence>